<accession>A0A4R2PWP6</accession>
<proteinExistence type="predicted"/>
<feature type="compositionally biased region" description="Basic and acidic residues" evidence="1">
    <location>
        <begin position="1"/>
        <end position="20"/>
    </location>
</feature>
<name>A0A4R2PWP6_9RHOB</name>
<gene>
    <name evidence="2" type="ORF">EV662_11178</name>
</gene>
<dbReference type="AlphaFoldDB" id="A0A4R2PWP6"/>
<evidence type="ECO:0000313" key="3">
    <source>
        <dbReference type="Proteomes" id="UP000294835"/>
    </source>
</evidence>
<organism evidence="2 3">
    <name type="scientific">Rhodovulum marinum</name>
    <dbReference type="NCBI Taxonomy" id="320662"/>
    <lineage>
        <taxon>Bacteria</taxon>
        <taxon>Pseudomonadati</taxon>
        <taxon>Pseudomonadota</taxon>
        <taxon>Alphaproteobacteria</taxon>
        <taxon>Rhodobacterales</taxon>
        <taxon>Paracoccaceae</taxon>
        <taxon>Rhodovulum</taxon>
    </lineage>
</organism>
<dbReference type="OrthoDB" id="9809969at2"/>
<comment type="caution">
    <text evidence="2">The sequence shown here is derived from an EMBL/GenBank/DDBJ whole genome shotgun (WGS) entry which is preliminary data.</text>
</comment>
<dbReference type="InterPro" id="IPR021795">
    <property type="entry name" value="DUF3363"/>
</dbReference>
<dbReference type="Pfam" id="PF11843">
    <property type="entry name" value="DUF3363"/>
    <property type="match status" value="2"/>
</dbReference>
<evidence type="ECO:0000256" key="1">
    <source>
        <dbReference type="SAM" id="MobiDB-lite"/>
    </source>
</evidence>
<keyword evidence="3" id="KW-1185">Reference proteome</keyword>
<dbReference type="Proteomes" id="UP000294835">
    <property type="component" value="Unassembled WGS sequence"/>
</dbReference>
<protein>
    <submittedName>
        <fullName evidence="2">Type IV secretory pathway VirD2 relaxase</fullName>
    </submittedName>
</protein>
<reference evidence="2 3" key="1">
    <citation type="submission" date="2019-03" db="EMBL/GenBank/DDBJ databases">
        <title>Genomic Encyclopedia of Type Strains, Phase IV (KMG-IV): sequencing the most valuable type-strain genomes for metagenomic binning, comparative biology and taxonomic classification.</title>
        <authorList>
            <person name="Goeker M."/>
        </authorList>
    </citation>
    <scope>NUCLEOTIDE SEQUENCE [LARGE SCALE GENOMIC DNA]</scope>
    <source>
        <strain evidence="2 3">DSM 18063</strain>
    </source>
</reference>
<dbReference type="EMBL" id="SLXP01000011">
    <property type="protein sequence ID" value="TCP39598.1"/>
    <property type="molecule type" value="Genomic_DNA"/>
</dbReference>
<dbReference type="RefSeq" id="WP_132464511.1">
    <property type="nucleotide sequence ID" value="NZ_SLXP01000011.1"/>
</dbReference>
<feature type="region of interest" description="Disordered" evidence="1">
    <location>
        <begin position="1"/>
        <end position="24"/>
    </location>
</feature>
<sequence length="587" mass="63888">MTRREDGLRIRPGRIRDGGKTPKRPARFVSEVMQAARKAGHTGYRFGGSGRGAGFGRGRFARTARGLADPARRVVVKARIVRHRGARYRSAPLSRHIGYLQREGVARDGRDAALFDRTDEAADGRAFAEACEDDRHHFRFIVSPEDATEMQDLRAFTRDLMASAERDLGTRLDWIAADHWNTDNPHVHILIRGRVGDGRDLVISRDYISHGLRARAEHLVGIELGPRSAREMARALEAQVSAERWTDLDRALRALSDDAGGIADLRHGAPEPRDPALRRRMIGRAQTLERLGLADRIAPAMWELRPGAEATLRDLGLRGDIIKTMHRALAGGPDRAATDFAIEGTPETPILGRLVERGFHDEHRGTGYAIIDGVDGRVHHLRFDDIEATGDTPPGGIVETRLWTSADGDAPNLALVGRSDLALAAQIEAEGATWLDRLRLARDPVPLAGAGFGAAVRDALDRRADHLVAEGLARRAGGRVVFARDLLATLRARELDGAAAAIAARTGLPRHRPAEGEAVGGIYQRRLDLASGRFAMIEGFGPEGGLGFSLVPWTPQLDRHLGRGVAGTMTSGGGIEWSLGRQRGLSL</sequence>
<evidence type="ECO:0000313" key="2">
    <source>
        <dbReference type="EMBL" id="TCP39598.1"/>
    </source>
</evidence>